<feature type="chain" id="PRO_5046173919" description="Lipoprotein" evidence="2">
    <location>
        <begin position="27"/>
        <end position="250"/>
    </location>
</feature>
<feature type="region of interest" description="Disordered" evidence="1">
    <location>
        <begin position="37"/>
        <end position="62"/>
    </location>
</feature>
<feature type="region of interest" description="Disordered" evidence="1">
    <location>
        <begin position="144"/>
        <end position="174"/>
    </location>
</feature>
<evidence type="ECO:0000313" key="3">
    <source>
        <dbReference type="EMBL" id="WPX76545.1"/>
    </source>
</evidence>
<gene>
    <name evidence="3" type="ORF">BLCOC_49310</name>
</gene>
<feature type="signal peptide" evidence="2">
    <location>
        <begin position="1"/>
        <end position="26"/>
    </location>
</feature>
<evidence type="ECO:0000256" key="2">
    <source>
        <dbReference type="SAM" id="SignalP"/>
    </source>
</evidence>
<dbReference type="Proteomes" id="UP001325248">
    <property type="component" value="Chromosome"/>
</dbReference>
<evidence type="ECO:0008006" key="5">
    <source>
        <dbReference type="Google" id="ProtNLM"/>
    </source>
</evidence>
<accession>A0ABZ0UK76</accession>
<proteinExistence type="predicted"/>
<sequence>MKKRITNVLPTLFAICCLAGCGTVMAEVPKTSVPNEAAYESPAQAVETNQELSDEERAQEEKERREEIAEQYSIYNEFGLSYDKNKDRFLYDGNIVRYFNDAISEDSTNAFFYEDGTVDLKPIRNSSGKLTGLEIASDKEFAERTKKNDEVKSQMQDSGIGEAGSFELGEPDTSDDSLVGYSEYGVSYNAETKRFMFDGKDIYFFYDSDGATYVDYNVTNGVSVKVVRDKTKKIEKIDVMTDDEVKELLN</sequence>
<keyword evidence="4" id="KW-1185">Reference proteome</keyword>
<protein>
    <recommendedName>
        <fullName evidence="5">Lipoprotein</fullName>
    </recommendedName>
</protein>
<keyword evidence="2" id="KW-0732">Signal</keyword>
<dbReference type="EMBL" id="CP136422">
    <property type="protein sequence ID" value="WPX76545.1"/>
    <property type="molecule type" value="Genomic_DNA"/>
</dbReference>
<reference evidence="3" key="1">
    <citation type="submission" date="2023-10" db="EMBL/GenBank/DDBJ databases">
        <title>Genome sequence of Blautia coccoides DSM 935.</title>
        <authorList>
            <person name="Boeer T."/>
            <person name="Bengelsdorf F.R."/>
            <person name="Daniel R."/>
            <person name="Poehlein A."/>
        </authorList>
    </citation>
    <scope>NUCLEOTIDE SEQUENCE [LARGE SCALE GENOMIC DNA]</scope>
    <source>
        <strain evidence="3">DSM 935</strain>
    </source>
</reference>
<evidence type="ECO:0000256" key="1">
    <source>
        <dbReference type="SAM" id="MobiDB-lite"/>
    </source>
</evidence>
<name>A0ABZ0UK76_9FIRM</name>
<evidence type="ECO:0000313" key="4">
    <source>
        <dbReference type="Proteomes" id="UP001325248"/>
    </source>
</evidence>
<organism evidence="3 4">
    <name type="scientific">Blautia producta</name>
    <dbReference type="NCBI Taxonomy" id="33035"/>
    <lineage>
        <taxon>Bacteria</taxon>
        <taxon>Bacillati</taxon>
        <taxon>Bacillota</taxon>
        <taxon>Clostridia</taxon>
        <taxon>Lachnospirales</taxon>
        <taxon>Lachnospiraceae</taxon>
        <taxon>Blautia</taxon>
    </lineage>
</organism>